<feature type="signal peptide" evidence="2">
    <location>
        <begin position="1"/>
        <end position="21"/>
    </location>
</feature>
<feature type="transmembrane region" description="Helical" evidence="1">
    <location>
        <begin position="121"/>
        <end position="138"/>
    </location>
</feature>
<evidence type="ECO:0000256" key="2">
    <source>
        <dbReference type="SAM" id="SignalP"/>
    </source>
</evidence>
<sequence length="249" mass="28540">MLIRIISIISLTALRSLSAEARETVLLVNNKPLDLEWEKCLNTMACIKTNVIDRVADLENKVQNFTFGDVPEEKGTFINLSSKLKMKMIHKEDGKIAFRFVANNHPVAESSRGHFQEKQKAALVGFALILFVLGVVSTTLKVNVFLALLGVAIGKILLAYVYTEHLLHHGHHKYHHKPGIHIHKAPVHHYKYSPVHVIEAVVPEVHEHVDAYHYDHDHYHDHHDSYHDSHDHYHDDWAIVKKKRALNLD</sequence>
<evidence type="ECO:0000313" key="3">
    <source>
        <dbReference type="Proteomes" id="UP000079169"/>
    </source>
</evidence>
<keyword evidence="1" id="KW-0812">Transmembrane</keyword>
<dbReference type="Proteomes" id="UP000079169">
    <property type="component" value="Unplaced"/>
</dbReference>
<gene>
    <name evidence="4" type="primary">LOC103504962</name>
</gene>
<accession>A0A1S3CUU3</accession>
<dbReference type="PaxDb" id="121845-A0A1S3CUU3"/>
<dbReference type="KEGG" id="dci:103504962"/>
<keyword evidence="3" id="KW-1185">Reference proteome</keyword>
<keyword evidence="1" id="KW-1133">Transmembrane helix</keyword>
<reference evidence="4" key="1">
    <citation type="submission" date="2025-08" db="UniProtKB">
        <authorList>
            <consortium name="RefSeq"/>
        </authorList>
    </citation>
    <scope>IDENTIFICATION</scope>
</reference>
<proteinExistence type="predicted"/>
<keyword evidence="2" id="KW-0732">Signal</keyword>
<evidence type="ECO:0000313" key="4">
    <source>
        <dbReference type="RefSeq" id="XP_008467489.1"/>
    </source>
</evidence>
<organism evidence="3 4">
    <name type="scientific">Diaphorina citri</name>
    <name type="common">Asian citrus psyllid</name>
    <dbReference type="NCBI Taxonomy" id="121845"/>
    <lineage>
        <taxon>Eukaryota</taxon>
        <taxon>Metazoa</taxon>
        <taxon>Ecdysozoa</taxon>
        <taxon>Arthropoda</taxon>
        <taxon>Hexapoda</taxon>
        <taxon>Insecta</taxon>
        <taxon>Pterygota</taxon>
        <taxon>Neoptera</taxon>
        <taxon>Paraneoptera</taxon>
        <taxon>Hemiptera</taxon>
        <taxon>Sternorrhyncha</taxon>
        <taxon>Psylloidea</taxon>
        <taxon>Psyllidae</taxon>
        <taxon>Diaphorininae</taxon>
        <taxon>Diaphorina</taxon>
    </lineage>
</organism>
<feature type="transmembrane region" description="Helical" evidence="1">
    <location>
        <begin position="144"/>
        <end position="163"/>
    </location>
</feature>
<dbReference type="RefSeq" id="XP_008467489.1">
    <property type="nucleotide sequence ID" value="XM_008469267.3"/>
</dbReference>
<dbReference type="AlphaFoldDB" id="A0A1S3CUU3"/>
<dbReference type="GeneID" id="103504962"/>
<keyword evidence="1" id="KW-0472">Membrane</keyword>
<name>A0A1S3CUU3_DIACI</name>
<feature type="chain" id="PRO_5010164433" evidence="2">
    <location>
        <begin position="22"/>
        <end position="249"/>
    </location>
</feature>
<evidence type="ECO:0000256" key="1">
    <source>
        <dbReference type="SAM" id="Phobius"/>
    </source>
</evidence>
<protein>
    <submittedName>
        <fullName evidence="4">Uncharacterized protein LOC103504962</fullName>
    </submittedName>
</protein>